<feature type="chain" id="PRO_5036849695" description="Type IX secretion system membrane protein PorP/SprF" evidence="1">
    <location>
        <begin position="20"/>
        <end position="311"/>
    </location>
</feature>
<keyword evidence="1" id="KW-0732">Signal</keyword>
<reference evidence="2" key="1">
    <citation type="submission" date="2021-04" db="EMBL/GenBank/DDBJ databases">
        <authorList>
            <person name="Rodrigo-Torres L."/>
            <person name="Arahal R. D."/>
            <person name="Lucena T."/>
        </authorList>
    </citation>
    <scope>NUCLEOTIDE SEQUENCE</scope>
    <source>
        <strain evidence="2">AS29M-1</strain>
    </source>
</reference>
<organism evidence="2 3">
    <name type="scientific">Parvicella tangerina</name>
    <dbReference type="NCBI Taxonomy" id="2829795"/>
    <lineage>
        <taxon>Bacteria</taxon>
        <taxon>Pseudomonadati</taxon>
        <taxon>Bacteroidota</taxon>
        <taxon>Flavobacteriia</taxon>
        <taxon>Flavobacteriales</taxon>
        <taxon>Parvicellaceae</taxon>
        <taxon>Parvicella</taxon>
    </lineage>
</organism>
<dbReference type="AlphaFoldDB" id="A0A916JLI0"/>
<evidence type="ECO:0000313" key="3">
    <source>
        <dbReference type="Proteomes" id="UP000683507"/>
    </source>
</evidence>
<sequence>MKRIILGLMLVLGGMQFHAQQDAMYSQYMFNPFAVNPAYAGSRSSLSGVILGRKQWAGIDGAPTTGTFAIHSPFKGKNFALGFNAILDKIGPATNTGALLTYAYHLKLGPGKLSLGLRGGVYSNRLDKSVLIFDDGTDVNNTGGYLQKIVPTFDFGGYYYTEKFYVGLSSNHILTSGTTDIQNALNSGNAGGIFSTYDRHFMLASGYAFKVNEDVVLKPSVLVKYVHGAPVNADLNMSVLLKKVFWVGLSLRSSKDLVAVLEYNFSNFMRIGYSYDFSFGPVRTYTTGSHEIFLGFDVDVSRKQGVSPRYL</sequence>
<dbReference type="RefSeq" id="WP_258541684.1">
    <property type="nucleotide sequence ID" value="NZ_OU015584.1"/>
</dbReference>
<dbReference type="NCBIfam" id="TIGR03519">
    <property type="entry name" value="T9SS_PorP_fam"/>
    <property type="match status" value="1"/>
</dbReference>
<dbReference type="EMBL" id="OU015584">
    <property type="protein sequence ID" value="CAG5080925.1"/>
    <property type="molecule type" value="Genomic_DNA"/>
</dbReference>
<dbReference type="Proteomes" id="UP000683507">
    <property type="component" value="Chromosome"/>
</dbReference>
<evidence type="ECO:0000313" key="2">
    <source>
        <dbReference type="EMBL" id="CAG5080925.1"/>
    </source>
</evidence>
<feature type="signal peptide" evidence="1">
    <location>
        <begin position="1"/>
        <end position="19"/>
    </location>
</feature>
<protein>
    <recommendedName>
        <fullName evidence="4">Type IX secretion system membrane protein PorP/SprF</fullName>
    </recommendedName>
</protein>
<accession>A0A916JLI0</accession>
<dbReference type="Pfam" id="PF11751">
    <property type="entry name" value="PorP_SprF"/>
    <property type="match status" value="1"/>
</dbReference>
<dbReference type="InterPro" id="IPR019861">
    <property type="entry name" value="PorP/SprF_Bacteroidetes"/>
</dbReference>
<proteinExistence type="predicted"/>
<evidence type="ECO:0008006" key="4">
    <source>
        <dbReference type="Google" id="ProtNLM"/>
    </source>
</evidence>
<gene>
    <name evidence="2" type="ORF">CRYO30217_01484</name>
</gene>
<dbReference type="KEGG" id="ptan:CRYO30217_01484"/>
<evidence type="ECO:0000256" key="1">
    <source>
        <dbReference type="SAM" id="SignalP"/>
    </source>
</evidence>
<name>A0A916JLI0_9FLAO</name>
<keyword evidence="3" id="KW-1185">Reference proteome</keyword>